<evidence type="ECO:0000313" key="3">
    <source>
        <dbReference type="EMBL" id="TGO16394.1"/>
    </source>
</evidence>
<comment type="caution">
    <text evidence="3">The sequence shown here is derived from an EMBL/GenBank/DDBJ whole genome shotgun (WGS) entry which is preliminary data.</text>
</comment>
<evidence type="ECO:0000256" key="2">
    <source>
        <dbReference type="SAM" id="Phobius"/>
    </source>
</evidence>
<proteinExistence type="predicted"/>
<keyword evidence="2" id="KW-0472">Membrane</keyword>
<feature type="region of interest" description="Disordered" evidence="1">
    <location>
        <begin position="54"/>
        <end position="96"/>
    </location>
</feature>
<evidence type="ECO:0000313" key="4">
    <source>
        <dbReference type="Proteomes" id="UP000297777"/>
    </source>
</evidence>
<dbReference type="EMBL" id="PQXH01000029">
    <property type="protein sequence ID" value="TGO16394.1"/>
    <property type="molecule type" value="Genomic_DNA"/>
</dbReference>
<dbReference type="AlphaFoldDB" id="A0A4Z1EVC5"/>
<keyword evidence="2" id="KW-1133">Transmembrane helix</keyword>
<organism evidence="3 4">
    <name type="scientific">Botrytis tulipae</name>
    <dbReference type="NCBI Taxonomy" id="87230"/>
    <lineage>
        <taxon>Eukaryota</taxon>
        <taxon>Fungi</taxon>
        <taxon>Dikarya</taxon>
        <taxon>Ascomycota</taxon>
        <taxon>Pezizomycotina</taxon>
        <taxon>Leotiomycetes</taxon>
        <taxon>Helotiales</taxon>
        <taxon>Sclerotiniaceae</taxon>
        <taxon>Botrytis</taxon>
    </lineage>
</organism>
<feature type="transmembrane region" description="Helical" evidence="2">
    <location>
        <begin position="20"/>
        <end position="38"/>
    </location>
</feature>
<dbReference type="Proteomes" id="UP000297777">
    <property type="component" value="Unassembled WGS sequence"/>
</dbReference>
<feature type="compositionally biased region" description="Basic and acidic residues" evidence="1">
    <location>
        <begin position="79"/>
        <end position="96"/>
    </location>
</feature>
<keyword evidence="2" id="KW-0812">Transmembrane</keyword>
<name>A0A4Z1EVC5_9HELO</name>
<gene>
    <name evidence="3" type="ORF">BTUL_0029g00820</name>
</gene>
<keyword evidence="4" id="KW-1185">Reference proteome</keyword>
<evidence type="ECO:0000256" key="1">
    <source>
        <dbReference type="SAM" id="MobiDB-lite"/>
    </source>
</evidence>
<accession>A0A4Z1EVC5</accession>
<sequence length="111" mass="12817">MQEKNTERGEALEEEQRIDAFLLVLARFVLAVILLSLFELRDRQESLVQVYPSFLLPPQHPSNQRKAQKVKAPPKNKAPAKEEAHPEDKEDMKEVKDLEIKGIVKEAEEEK</sequence>
<protein>
    <submittedName>
        <fullName evidence="3">Uncharacterized protein</fullName>
    </submittedName>
</protein>
<reference evidence="3 4" key="1">
    <citation type="submission" date="2017-12" db="EMBL/GenBank/DDBJ databases">
        <title>Comparative genomics of Botrytis spp.</title>
        <authorList>
            <person name="Valero-Jimenez C.A."/>
            <person name="Tapia P."/>
            <person name="Veloso J."/>
            <person name="Silva-Moreno E."/>
            <person name="Staats M."/>
            <person name="Valdes J.H."/>
            <person name="Van Kan J.A.L."/>
        </authorList>
    </citation>
    <scope>NUCLEOTIDE SEQUENCE [LARGE SCALE GENOMIC DNA]</scope>
    <source>
        <strain evidence="3 4">Bt9001</strain>
    </source>
</reference>